<dbReference type="Proteomes" id="UP000000763">
    <property type="component" value="Chromosome 5"/>
</dbReference>
<gene>
    <name evidence="2" type="primary">OJ1007_H05.9</name>
</gene>
<reference evidence="3" key="1">
    <citation type="journal article" date="2005" name="Nature">
        <title>The map-based sequence of the rice genome.</title>
        <authorList>
            <consortium name="International rice genome sequencing project (IRGSP)"/>
            <person name="Matsumoto T."/>
            <person name="Wu J."/>
            <person name="Kanamori H."/>
            <person name="Katayose Y."/>
            <person name="Fujisawa M."/>
            <person name="Namiki N."/>
            <person name="Mizuno H."/>
            <person name="Yamamoto K."/>
            <person name="Antonio B.A."/>
            <person name="Baba T."/>
            <person name="Sakata K."/>
            <person name="Nagamura Y."/>
            <person name="Aoki H."/>
            <person name="Arikawa K."/>
            <person name="Arita K."/>
            <person name="Bito T."/>
            <person name="Chiden Y."/>
            <person name="Fujitsuka N."/>
            <person name="Fukunaka R."/>
            <person name="Hamada M."/>
            <person name="Harada C."/>
            <person name="Hayashi A."/>
            <person name="Hijishita S."/>
            <person name="Honda M."/>
            <person name="Hosokawa S."/>
            <person name="Ichikawa Y."/>
            <person name="Idonuma A."/>
            <person name="Iijima M."/>
            <person name="Ikeda M."/>
            <person name="Ikeno M."/>
            <person name="Ito K."/>
            <person name="Ito S."/>
            <person name="Ito T."/>
            <person name="Ito Y."/>
            <person name="Ito Y."/>
            <person name="Iwabuchi A."/>
            <person name="Kamiya K."/>
            <person name="Karasawa W."/>
            <person name="Kurita K."/>
            <person name="Katagiri S."/>
            <person name="Kikuta A."/>
            <person name="Kobayashi H."/>
            <person name="Kobayashi N."/>
            <person name="Machita K."/>
            <person name="Maehara T."/>
            <person name="Masukawa M."/>
            <person name="Mizubayashi T."/>
            <person name="Mukai Y."/>
            <person name="Nagasaki H."/>
            <person name="Nagata Y."/>
            <person name="Naito S."/>
            <person name="Nakashima M."/>
            <person name="Nakama Y."/>
            <person name="Nakamichi Y."/>
            <person name="Nakamura M."/>
            <person name="Meguro A."/>
            <person name="Negishi M."/>
            <person name="Ohta I."/>
            <person name="Ohta T."/>
            <person name="Okamoto M."/>
            <person name="Ono N."/>
            <person name="Saji S."/>
            <person name="Sakaguchi M."/>
            <person name="Sakai K."/>
            <person name="Shibata M."/>
            <person name="Shimokawa T."/>
            <person name="Song J."/>
            <person name="Takazaki Y."/>
            <person name="Terasawa K."/>
            <person name="Tsugane M."/>
            <person name="Tsuji K."/>
            <person name="Ueda S."/>
            <person name="Waki K."/>
            <person name="Yamagata H."/>
            <person name="Yamamoto M."/>
            <person name="Yamamoto S."/>
            <person name="Yamane H."/>
            <person name="Yoshiki S."/>
            <person name="Yoshihara R."/>
            <person name="Yukawa K."/>
            <person name="Zhong H."/>
            <person name="Yano M."/>
            <person name="Yuan Q."/>
            <person name="Ouyang S."/>
            <person name="Liu J."/>
            <person name="Jones K.M."/>
            <person name="Gansberger K."/>
            <person name="Moffat K."/>
            <person name="Hill J."/>
            <person name="Bera J."/>
            <person name="Fadrosh D."/>
            <person name="Jin S."/>
            <person name="Johri S."/>
            <person name="Kim M."/>
            <person name="Overton L."/>
            <person name="Reardon M."/>
            <person name="Tsitrin T."/>
            <person name="Vuong H."/>
            <person name="Weaver B."/>
            <person name="Ciecko A."/>
            <person name="Tallon L."/>
            <person name="Jackson J."/>
            <person name="Pai G."/>
            <person name="Aken S.V."/>
            <person name="Utterback T."/>
            <person name="Reidmuller S."/>
            <person name="Feldblyum T."/>
            <person name="Hsiao J."/>
            <person name="Zismann V."/>
            <person name="Iobst S."/>
            <person name="de Vazeille A.R."/>
            <person name="Buell C.R."/>
            <person name="Ying K."/>
            <person name="Li Y."/>
            <person name="Lu T."/>
            <person name="Huang Y."/>
            <person name="Zhao Q."/>
            <person name="Feng Q."/>
            <person name="Zhang L."/>
            <person name="Zhu J."/>
            <person name="Weng Q."/>
            <person name="Mu J."/>
            <person name="Lu Y."/>
            <person name="Fan D."/>
            <person name="Liu Y."/>
            <person name="Guan J."/>
            <person name="Zhang Y."/>
            <person name="Yu S."/>
            <person name="Liu X."/>
            <person name="Zhang Y."/>
            <person name="Hong G."/>
            <person name="Han B."/>
            <person name="Choisne N."/>
            <person name="Demange N."/>
            <person name="Orjeda G."/>
            <person name="Samain S."/>
            <person name="Cattolico L."/>
            <person name="Pelletier E."/>
            <person name="Couloux A."/>
            <person name="Segurens B."/>
            <person name="Wincker P."/>
            <person name="D'Hont A."/>
            <person name="Scarpelli C."/>
            <person name="Weissenbach J."/>
            <person name="Salanoubat M."/>
            <person name="Quetier F."/>
            <person name="Yu Y."/>
            <person name="Kim H.R."/>
            <person name="Rambo T."/>
            <person name="Currie J."/>
            <person name="Collura K."/>
            <person name="Luo M."/>
            <person name="Yang T."/>
            <person name="Ammiraju J.S.S."/>
            <person name="Engler F."/>
            <person name="Soderlund C."/>
            <person name="Wing R.A."/>
            <person name="Palmer L.E."/>
            <person name="de la Bastide M."/>
            <person name="Spiegel L."/>
            <person name="Nascimento L."/>
            <person name="Zutavern T."/>
            <person name="O'Shaughnessy A."/>
            <person name="Dike S."/>
            <person name="Dedhia N."/>
            <person name="Preston R."/>
            <person name="Balija V."/>
            <person name="McCombie W.R."/>
            <person name="Chow T."/>
            <person name="Chen H."/>
            <person name="Chung M."/>
            <person name="Chen C."/>
            <person name="Shaw J."/>
            <person name="Wu H."/>
            <person name="Hsiao K."/>
            <person name="Chao Y."/>
            <person name="Chu M."/>
            <person name="Cheng C."/>
            <person name="Hour A."/>
            <person name="Lee P."/>
            <person name="Lin S."/>
            <person name="Lin Y."/>
            <person name="Liou J."/>
            <person name="Liu S."/>
            <person name="Hsing Y."/>
            <person name="Raghuvanshi S."/>
            <person name="Mohanty A."/>
            <person name="Bharti A.K."/>
            <person name="Gaur A."/>
            <person name="Gupta V."/>
            <person name="Kumar D."/>
            <person name="Ravi V."/>
            <person name="Vij S."/>
            <person name="Kapur A."/>
            <person name="Khurana P."/>
            <person name="Khurana P."/>
            <person name="Khurana J.P."/>
            <person name="Tyagi A.K."/>
            <person name="Gaikwad K."/>
            <person name="Singh A."/>
            <person name="Dalal V."/>
            <person name="Srivastava S."/>
            <person name="Dixit A."/>
            <person name="Pal A.K."/>
            <person name="Ghazi I.A."/>
            <person name="Yadav M."/>
            <person name="Pandit A."/>
            <person name="Bhargava A."/>
            <person name="Sureshbabu K."/>
            <person name="Batra K."/>
            <person name="Sharma T.R."/>
            <person name="Mohapatra T."/>
            <person name="Singh N.K."/>
            <person name="Messing J."/>
            <person name="Nelson A.B."/>
            <person name="Fuks G."/>
            <person name="Kavchok S."/>
            <person name="Keizer G."/>
            <person name="Linton E."/>
            <person name="Llaca V."/>
            <person name="Song R."/>
            <person name="Tanyolac B."/>
            <person name="Young S."/>
            <person name="Ho-Il K."/>
            <person name="Hahn J.H."/>
            <person name="Sangsakoo G."/>
            <person name="Vanavichit A."/>
            <person name="de Mattos Luiz.A.T."/>
            <person name="Zimmer P.D."/>
            <person name="Malone G."/>
            <person name="Dellagostin O."/>
            <person name="de Oliveira A.C."/>
            <person name="Bevan M."/>
            <person name="Bancroft I."/>
            <person name="Minx P."/>
            <person name="Cordum H."/>
            <person name="Wilson R."/>
            <person name="Cheng Z."/>
            <person name="Jin W."/>
            <person name="Jiang J."/>
            <person name="Leong S.A."/>
            <person name="Iwama H."/>
            <person name="Gojobori T."/>
            <person name="Itoh T."/>
            <person name="Niimura Y."/>
            <person name="Fujii Y."/>
            <person name="Habara T."/>
            <person name="Sakai H."/>
            <person name="Sato Y."/>
            <person name="Wilson G."/>
            <person name="Kumar K."/>
            <person name="McCouch S."/>
            <person name="Juretic N."/>
            <person name="Hoen D."/>
            <person name="Wright S."/>
            <person name="Bruskiewich R."/>
            <person name="Bureau T."/>
            <person name="Miyao A."/>
            <person name="Hirochika H."/>
            <person name="Nishikawa T."/>
            <person name="Kadowaki K."/>
            <person name="Sugiura M."/>
            <person name="Burr B."/>
            <person name="Sasaki T."/>
        </authorList>
    </citation>
    <scope>NUCLEOTIDE SEQUENCE [LARGE SCALE GENOMIC DNA]</scope>
    <source>
        <strain evidence="3">cv. Nipponbare</strain>
    </source>
</reference>
<evidence type="ECO:0000313" key="3">
    <source>
        <dbReference type="Proteomes" id="UP000000763"/>
    </source>
</evidence>
<proteinExistence type="predicted"/>
<evidence type="ECO:0000256" key="1">
    <source>
        <dbReference type="SAM" id="MobiDB-lite"/>
    </source>
</evidence>
<dbReference type="AlphaFoldDB" id="Q6L5C1"/>
<reference evidence="3" key="2">
    <citation type="journal article" date="2008" name="Nucleic Acids Res.">
        <title>The rice annotation project database (RAP-DB): 2008 update.</title>
        <authorList>
            <consortium name="The rice annotation project (RAP)"/>
        </authorList>
    </citation>
    <scope>GENOME REANNOTATION</scope>
    <source>
        <strain evidence="3">cv. Nipponbare</strain>
    </source>
</reference>
<dbReference type="EMBL" id="AC098598">
    <property type="protein sequence ID" value="AAT44160.1"/>
    <property type="molecule type" value="Genomic_DNA"/>
</dbReference>
<name>Q6L5C1_ORYSJ</name>
<organism evidence="2 3">
    <name type="scientific">Oryza sativa subsp. japonica</name>
    <name type="common">Rice</name>
    <dbReference type="NCBI Taxonomy" id="39947"/>
    <lineage>
        <taxon>Eukaryota</taxon>
        <taxon>Viridiplantae</taxon>
        <taxon>Streptophyta</taxon>
        <taxon>Embryophyta</taxon>
        <taxon>Tracheophyta</taxon>
        <taxon>Spermatophyta</taxon>
        <taxon>Magnoliopsida</taxon>
        <taxon>Liliopsida</taxon>
        <taxon>Poales</taxon>
        <taxon>Poaceae</taxon>
        <taxon>BOP clade</taxon>
        <taxon>Oryzoideae</taxon>
        <taxon>Oryzeae</taxon>
        <taxon>Oryzinae</taxon>
        <taxon>Oryza</taxon>
        <taxon>Oryza sativa</taxon>
    </lineage>
</organism>
<feature type="compositionally biased region" description="Polar residues" evidence="1">
    <location>
        <begin position="46"/>
        <end position="56"/>
    </location>
</feature>
<protein>
    <submittedName>
        <fullName evidence="2">Uncharacterized protein</fullName>
    </submittedName>
</protein>
<accession>Q6L5C1</accession>
<feature type="region of interest" description="Disordered" evidence="1">
    <location>
        <begin position="30"/>
        <end position="56"/>
    </location>
</feature>
<sequence>MRGARAMEPHLTWLRSAQRPLLMLPLSKTHDDALTTPGHASKRGAFNSSVTDTPQQ</sequence>
<evidence type="ECO:0000313" key="2">
    <source>
        <dbReference type="EMBL" id="AAT44160.1"/>
    </source>
</evidence>